<keyword evidence="2" id="KW-1133">Transmembrane helix</keyword>
<dbReference type="InterPro" id="IPR019852">
    <property type="entry name" value="Motility-assoc_prot_GldL"/>
</dbReference>
<reference evidence="4 5" key="1">
    <citation type="submission" date="2021-03" db="EMBL/GenBank/DDBJ databases">
        <title>Complete genome of Polaribacter_sp.G4M1.</title>
        <authorList>
            <person name="Jeong S.W."/>
            <person name="Bae J.W."/>
        </authorList>
    </citation>
    <scope>NUCLEOTIDE SEQUENCE [LARGE SCALE GENOMIC DNA]</scope>
    <source>
        <strain evidence="4 5">G4M1</strain>
    </source>
</reference>
<name>A0ABX7SYS4_9FLAO</name>
<feature type="domain" description="Gliding motility protein GldL-like N-terminal" evidence="3">
    <location>
        <begin position="14"/>
        <end position="79"/>
    </location>
</feature>
<protein>
    <submittedName>
        <fullName evidence="4">Gliding motility protein GldL</fullName>
    </submittedName>
</protein>
<organism evidence="4 5">
    <name type="scientific">Polaribacter batillariae</name>
    <dbReference type="NCBI Taxonomy" id="2808900"/>
    <lineage>
        <taxon>Bacteria</taxon>
        <taxon>Pseudomonadati</taxon>
        <taxon>Bacteroidota</taxon>
        <taxon>Flavobacteriia</taxon>
        <taxon>Flavobacteriales</taxon>
        <taxon>Flavobacteriaceae</taxon>
    </lineage>
</organism>
<evidence type="ECO:0000256" key="2">
    <source>
        <dbReference type="SAM" id="Phobius"/>
    </source>
</evidence>
<dbReference type="RefSeq" id="WP_207972774.1">
    <property type="nucleotide sequence ID" value="NZ_CP071795.1"/>
</dbReference>
<evidence type="ECO:0000256" key="1">
    <source>
        <dbReference type="SAM" id="Coils"/>
    </source>
</evidence>
<sequence>MAQSRTYKRTMNFVYGMGAAVVIIGALFKIQHFSIGPLTGGVMLTIGLLVEAAVFAVSAFDAPEDDLDWSKVYPELADEGLSSEKEQKKLGAEGMLSQKLDNLLQEAKIDSSLMESLGNSMKNFQNAAEGLSAASGSVASTNKYNEEMSKAALQMESLNNLYKIQVENSSKQTELNTEVVRNTERLKEQMDALAKNMSSLNGVYGGMLSAMSTK</sequence>
<dbReference type="Proteomes" id="UP000663935">
    <property type="component" value="Chromosome"/>
</dbReference>
<dbReference type="NCBIfam" id="TIGR03513">
    <property type="entry name" value="GldL_gliding"/>
    <property type="match status" value="1"/>
</dbReference>
<feature type="coiled-coil region" evidence="1">
    <location>
        <begin position="141"/>
        <end position="196"/>
    </location>
</feature>
<dbReference type="InterPro" id="IPR055087">
    <property type="entry name" value="GldL-like_N"/>
</dbReference>
<keyword evidence="2" id="KW-0812">Transmembrane</keyword>
<gene>
    <name evidence="4" type="primary">gldL</name>
    <name evidence="4" type="ORF">JL193_05070</name>
</gene>
<dbReference type="Pfam" id="PF22827">
    <property type="entry name" value="GldL_N"/>
    <property type="match status" value="1"/>
</dbReference>
<keyword evidence="2" id="KW-0472">Membrane</keyword>
<dbReference type="EMBL" id="CP071795">
    <property type="protein sequence ID" value="QTD38648.1"/>
    <property type="molecule type" value="Genomic_DNA"/>
</dbReference>
<feature type="transmembrane region" description="Helical" evidence="2">
    <location>
        <begin position="12"/>
        <end position="30"/>
    </location>
</feature>
<evidence type="ECO:0000313" key="5">
    <source>
        <dbReference type="Proteomes" id="UP000663935"/>
    </source>
</evidence>
<proteinExistence type="predicted"/>
<evidence type="ECO:0000313" key="4">
    <source>
        <dbReference type="EMBL" id="QTD38648.1"/>
    </source>
</evidence>
<accession>A0ABX7SYS4</accession>
<evidence type="ECO:0000259" key="3">
    <source>
        <dbReference type="Pfam" id="PF22827"/>
    </source>
</evidence>
<keyword evidence="5" id="KW-1185">Reference proteome</keyword>
<keyword evidence="1" id="KW-0175">Coiled coil</keyword>